<dbReference type="Gene3D" id="1.20.900.10">
    <property type="entry name" value="Dbl homology (DH) domain"/>
    <property type="match status" value="1"/>
</dbReference>
<dbReference type="InterPro" id="IPR026817">
    <property type="entry name" value="Ect2"/>
</dbReference>
<dbReference type="OrthoDB" id="10254570at2759"/>
<feature type="region of interest" description="Disordered" evidence="1">
    <location>
        <begin position="78"/>
        <end position="98"/>
    </location>
</feature>
<dbReference type="GO" id="GO:2000431">
    <property type="term" value="P:regulation of cytokinesis, actomyosin contractile ring assembly"/>
    <property type="evidence" value="ECO:0007669"/>
    <property type="project" value="InterPro"/>
</dbReference>
<evidence type="ECO:0000256" key="1">
    <source>
        <dbReference type="SAM" id="MobiDB-lite"/>
    </source>
</evidence>
<accession>A0A1X7UJQ9</accession>
<dbReference type="InterPro" id="IPR035899">
    <property type="entry name" value="DBL_dom_sf"/>
</dbReference>
<organism evidence="3">
    <name type="scientific">Amphimedon queenslandica</name>
    <name type="common">Sponge</name>
    <dbReference type="NCBI Taxonomy" id="400682"/>
    <lineage>
        <taxon>Eukaryota</taxon>
        <taxon>Metazoa</taxon>
        <taxon>Porifera</taxon>
        <taxon>Demospongiae</taxon>
        <taxon>Heteroscleromorpha</taxon>
        <taxon>Haplosclerida</taxon>
        <taxon>Niphatidae</taxon>
        <taxon>Amphimedon</taxon>
    </lineage>
</organism>
<feature type="domain" description="DH" evidence="2">
    <location>
        <begin position="104"/>
        <end position="259"/>
    </location>
</feature>
<evidence type="ECO:0000259" key="2">
    <source>
        <dbReference type="PROSITE" id="PS50010"/>
    </source>
</evidence>
<proteinExistence type="predicted"/>
<sequence length="259" mass="28822">MDESAMEVVPMDESYKAAPKKYPERPKKRHSIHNSSSFINVDSLLEASLVSLSSPITRQGLREGGIKRQSTLATASIATPTQSGPAVTTATEGGGAVPNKQDTARYHIVKELLTTEKNFVKILNEFMKPLATPGQRGGQLLTNENVKSIFGNIPDILRVHTDIMNGLEERINNWESNTCIGDILLGQSEELLRVYPPYINYFEVTKEALSSCDRQFPRFHAFLKCNESKPECGRQTLSELLITPVQRIPRIILLLQGTI</sequence>
<dbReference type="EnsemblMetazoa" id="Aqu2.1.27988_001">
    <property type="protein sequence ID" value="Aqu2.1.27988_001"/>
    <property type="gene ID" value="Aqu2.1.27988"/>
</dbReference>
<reference evidence="3" key="1">
    <citation type="submission" date="2017-05" db="UniProtKB">
        <authorList>
            <consortium name="EnsemblMetazoa"/>
        </authorList>
    </citation>
    <scope>IDENTIFICATION</scope>
</reference>
<dbReference type="SUPFAM" id="SSF48065">
    <property type="entry name" value="DBL homology domain (DH-domain)"/>
    <property type="match status" value="1"/>
</dbReference>
<dbReference type="PANTHER" id="PTHR16777">
    <property type="entry name" value="PROTEIN ECT2"/>
    <property type="match status" value="1"/>
</dbReference>
<dbReference type="PROSITE" id="PS50010">
    <property type="entry name" value="DH_2"/>
    <property type="match status" value="1"/>
</dbReference>
<dbReference type="Pfam" id="PF00621">
    <property type="entry name" value="RhoGEF"/>
    <property type="match status" value="1"/>
</dbReference>
<dbReference type="GO" id="GO:0005096">
    <property type="term" value="F:GTPase activator activity"/>
    <property type="evidence" value="ECO:0007669"/>
    <property type="project" value="InterPro"/>
</dbReference>
<dbReference type="InParanoid" id="A0A1X7UJQ9"/>
<dbReference type="GO" id="GO:0005634">
    <property type="term" value="C:nucleus"/>
    <property type="evidence" value="ECO:0007669"/>
    <property type="project" value="InterPro"/>
</dbReference>
<dbReference type="CDD" id="cd00160">
    <property type="entry name" value="RhoGEF"/>
    <property type="match status" value="1"/>
</dbReference>
<dbReference type="PANTHER" id="PTHR16777:SF2">
    <property type="entry name" value="PROTEIN ECT2"/>
    <property type="match status" value="1"/>
</dbReference>
<dbReference type="GO" id="GO:0005085">
    <property type="term" value="F:guanyl-nucleotide exchange factor activity"/>
    <property type="evidence" value="ECO:0007669"/>
    <property type="project" value="InterPro"/>
</dbReference>
<dbReference type="GO" id="GO:0000281">
    <property type="term" value="P:mitotic cytokinesis"/>
    <property type="evidence" value="ECO:0007669"/>
    <property type="project" value="TreeGrafter"/>
</dbReference>
<feature type="compositionally biased region" description="Polar residues" evidence="1">
    <location>
        <begin position="78"/>
        <end position="91"/>
    </location>
</feature>
<dbReference type="SMART" id="SM00325">
    <property type="entry name" value="RhoGEF"/>
    <property type="match status" value="1"/>
</dbReference>
<dbReference type="InterPro" id="IPR000219">
    <property type="entry name" value="DH_dom"/>
</dbReference>
<dbReference type="STRING" id="400682.A0A1X7UJQ9"/>
<name>A0A1X7UJQ9_AMPQE</name>
<dbReference type="AlphaFoldDB" id="A0A1X7UJQ9"/>
<dbReference type="eggNOG" id="KOG3524">
    <property type="taxonomic scope" value="Eukaryota"/>
</dbReference>
<dbReference type="GO" id="GO:0005938">
    <property type="term" value="C:cell cortex"/>
    <property type="evidence" value="ECO:0007669"/>
    <property type="project" value="TreeGrafter"/>
</dbReference>
<protein>
    <recommendedName>
        <fullName evidence="2">DH domain-containing protein</fullName>
    </recommendedName>
</protein>
<evidence type="ECO:0000313" key="3">
    <source>
        <dbReference type="EnsemblMetazoa" id="Aqu2.1.27988_001"/>
    </source>
</evidence>